<dbReference type="InterPro" id="IPR036452">
    <property type="entry name" value="Ribo_hydro-like"/>
</dbReference>
<evidence type="ECO:0000256" key="2">
    <source>
        <dbReference type="ARBA" id="ARBA00023295"/>
    </source>
</evidence>
<comment type="caution">
    <text evidence="4">The sequence shown here is derived from an EMBL/GenBank/DDBJ whole genome shotgun (WGS) entry which is preliminary data.</text>
</comment>
<accession>A0A8J3DQU9</accession>
<dbReference type="GO" id="GO:0005829">
    <property type="term" value="C:cytosol"/>
    <property type="evidence" value="ECO:0007669"/>
    <property type="project" value="TreeGrafter"/>
</dbReference>
<keyword evidence="2" id="KW-0326">Glycosidase</keyword>
<sequence>MMMGVWIDTDMGFDDIAAILTVMHAGLQIDGVSLCFGNTTIDQVQANAASASVTFDWRFPIHTGSASPVLGQLETAQSILGSNGIPTLGASFASAPPLRFSRAFPALCQWLESEPAGPRRILALGPLTNIAALALARPDLAQTIDEIVWMGGGVTSGNHTASAEFNAFADPEALAIILANGLPLKMIDLDLCRKVQASADAAERVRACGGKNAELLADLLGGFIAIAVRQGRTSMALYDPVAAIAFSYPDLVRFADARIDAELSTGLTRGRTVVETRVHKAAPNAEYAVEIDGDTALSHILEALCAEASR</sequence>
<dbReference type="Proteomes" id="UP000641137">
    <property type="component" value="Unassembled WGS sequence"/>
</dbReference>
<dbReference type="GO" id="GO:0006152">
    <property type="term" value="P:purine nucleoside catabolic process"/>
    <property type="evidence" value="ECO:0007669"/>
    <property type="project" value="TreeGrafter"/>
</dbReference>
<name>A0A8J3DQU9_9HYPH</name>
<dbReference type="EMBL" id="BMZO01000006">
    <property type="protein sequence ID" value="GHC73156.1"/>
    <property type="molecule type" value="Genomic_DNA"/>
</dbReference>
<dbReference type="PANTHER" id="PTHR12304:SF4">
    <property type="entry name" value="URIDINE NUCLEOSIDASE"/>
    <property type="match status" value="1"/>
</dbReference>
<keyword evidence="1 4" id="KW-0378">Hydrolase</keyword>
<dbReference type="GO" id="GO:0008477">
    <property type="term" value="F:purine nucleosidase activity"/>
    <property type="evidence" value="ECO:0007669"/>
    <property type="project" value="TreeGrafter"/>
</dbReference>
<dbReference type="SUPFAM" id="SSF53590">
    <property type="entry name" value="Nucleoside hydrolase"/>
    <property type="match status" value="1"/>
</dbReference>
<evidence type="ECO:0000259" key="3">
    <source>
        <dbReference type="Pfam" id="PF01156"/>
    </source>
</evidence>
<evidence type="ECO:0000313" key="5">
    <source>
        <dbReference type="Proteomes" id="UP000641137"/>
    </source>
</evidence>
<proteinExistence type="predicted"/>
<dbReference type="Pfam" id="PF01156">
    <property type="entry name" value="IU_nuc_hydro"/>
    <property type="match status" value="1"/>
</dbReference>
<gene>
    <name evidence="4" type="ORF">GCM10010136_21370</name>
</gene>
<dbReference type="AlphaFoldDB" id="A0A8J3DQU9"/>
<keyword evidence="5" id="KW-1185">Reference proteome</keyword>
<protein>
    <submittedName>
        <fullName evidence="4">Nucleoside hydrolase</fullName>
    </submittedName>
</protein>
<feature type="domain" description="Inosine/uridine-preferring nucleoside hydrolase" evidence="3">
    <location>
        <begin position="5"/>
        <end position="295"/>
    </location>
</feature>
<dbReference type="PANTHER" id="PTHR12304">
    <property type="entry name" value="INOSINE-URIDINE PREFERRING NUCLEOSIDE HYDROLASE"/>
    <property type="match status" value="1"/>
</dbReference>
<dbReference type="InterPro" id="IPR001910">
    <property type="entry name" value="Inosine/uridine_hydrolase_dom"/>
</dbReference>
<organism evidence="4 5">
    <name type="scientific">Limoniibacter endophyticus</name>
    <dbReference type="NCBI Taxonomy" id="1565040"/>
    <lineage>
        <taxon>Bacteria</taxon>
        <taxon>Pseudomonadati</taxon>
        <taxon>Pseudomonadota</taxon>
        <taxon>Alphaproteobacteria</taxon>
        <taxon>Hyphomicrobiales</taxon>
        <taxon>Bartonellaceae</taxon>
        <taxon>Limoniibacter</taxon>
    </lineage>
</organism>
<dbReference type="InterPro" id="IPR023186">
    <property type="entry name" value="IUNH"/>
</dbReference>
<evidence type="ECO:0000313" key="4">
    <source>
        <dbReference type="EMBL" id="GHC73156.1"/>
    </source>
</evidence>
<dbReference type="Gene3D" id="3.90.245.10">
    <property type="entry name" value="Ribonucleoside hydrolase-like"/>
    <property type="match status" value="1"/>
</dbReference>
<reference evidence="4" key="1">
    <citation type="journal article" date="2014" name="Int. J. Syst. Evol. Microbiol.">
        <title>Complete genome sequence of Corynebacterium casei LMG S-19264T (=DSM 44701T), isolated from a smear-ripened cheese.</title>
        <authorList>
            <consortium name="US DOE Joint Genome Institute (JGI-PGF)"/>
            <person name="Walter F."/>
            <person name="Albersmeier A."/>
            <person name="Kalinowski J."/>
            <person name="Ruckert C."/>
        </authorList>
    </citation>
    <scope>NUCLEOTIDE SEQUENCE</scope>
    <source>
        <strain evidence="4">KCTC 42097</strain>
    </source>
</reference>
<reference evidence="4" key="2">
    <citation type="submission" date="2020-09" db="EMBL/GenBank/DDBJ databases">
        <authorList>
            <person name="Sun Q."/>
            <person name="Kim S."/>
        </authorList>
    </citation>
    <scope>NUCLEOTIDE SEQUENCE</scope>
    <source>
        <strain evidence="4">KCTC 42097</strain>
    </source>
</reference>
<evidence type="ECO:0000256" key="1">
    <source>
        <dbReference type="ARBA" id="ARBA00022801"/>
    </source>
</evidence>